<dbReference type="Pfam" id="PF01436">
    <property type="entry name" value="NHL"/>
    <property type="match status" value="2"/>
</dbReference>
<feature type="repeat" description="NHL" evidence="2">
    <location>
        <begin position="182"/>
        <end position="218"/>
    </location>
</feature>
<dbReference type="Proteomes" id="UP000739538">
    <property type="component" value="Unassembled WGS sequence"/>
</dbReference>
<keyword evidence="1" id="KW-0677">Repeat</keyword>
<feature type="region of interest" description="Disordered" evidence="3">
    <location>
        <begin position="404"/>
        <end position="459"/>
    </location>
</feature>
<dbReference type="Gene3D" id="2.40.10.500">
    <property type="match status" value="1"/>
</dbReference>
<evidence type="ECO:0000313" key="5">
    <source>
        <dbReference type="Proteomes" id="UP000739538"/>
    </source>
</evidence>
<reference evidence="4" key="2">
    <citation type="journal article" date="2021" name="Microbiome">
        <title>Successional dynamics and alternative stable states in a saline activated sludge microbial community over 9 years.</title>
        <authorList>
            <person name="Wang Y."/>
            <person name="Ye J."/>
            <person name="Ju F."/>
            <person name="Liu L."/>
            <person name="Boyd J.A."/>
            <person name="Deng Y."/>
            <person name="Parks D.H."/>
            <person name="Jiang X."/>
            <person name="Yin X."/>
            <person name="Woodcroft B.J."/>
            <person name="Tyson G.W."/>
            <person name="Hugenholtz P."/>
            <person name="Polz M.F."/>
            <person name="Zhang T."/>
        </authorList>
    </citation>
    <scope>NUCLEOTIDE SEQUENCE</scope>
    <source>
        <strain evidence="4">HKST-UBA02</strain>
    </source>
</reference>
<dbReference type="AlphaFoldDB" id="A0A956NIP4"/>
<dbReference type="InterPro" id="IPR050952">
    <property type="entry name" value="TRIM-NHL_E3_ligases"/>
</dbReference>
<dbReference type="InterPro" id="IPR011042">
    <property type="entry name" value="6-blade_b-propeller_TolB-like"/>
</dbReference>
<dbReference type="Gene3D" id="2.120.10.30">
    <property type="entry name" value="TolB, C-terminal domain"/>
    <property type="match status" value="2"/>
</dbReference>
<dbReference type="Gene3D" id="2.60.40.4070">
    <property type="match status" value="1"/>
</dbReference>
<proteinExistence type="predicted"/>
<dbReference type="PANTHER" id="PTHR24104:SF25">
    <property type="entry name" value="PROTEIN LIN-41"/>
    <property type="match status" value="1"/>
</dbReference>
<dbReference type="InterPro" id="IPR001258">
    <property type="entry name" value="NHL_repeat"/>
</dbReference>
<dbReference type="SUPFAM" id="SSF101898">
    <property type="entry name" value="NHL repeat"/>
    <property type="match status" value="1"/>
</dbReference>
<feature type="repeat" description="NHL" evidence="2">
    <location>
        <begin position="276"/>
        <end position="313"/>
    </location>
</feature>
<gene>
    <name evidence="4" type="ORF">KDA27_28135</name>
</gene>
<dbReference type="EMBL" id="JAGQHS010000448">
    <property type="protein sequence ID" value="MCA9759699.1"/>
    <property type="molecule type" value="Genomic_DNA"/>
</dbReference>
<feature type="compositionally biased region" description="Basic and acidic residues" evidence="3">
    <location>
        <begin position="430"/>
        <end position="457"/>
    </location>
</feature>
<evidence type="ECO:0000256" key="1">
    <source>
        <dbReference type="ARBA" id="ARBA00022737"/>
    </source>
</evidence>
<evidence type="ECO:0000313" key="4">
    <source>
        <dbReference type="EMBL" id="MCA9759699.1"/>
    </source>
</evidence>
<protein>
    <submittedName>
        <fullName evidence="4">Uncharacterized protein</fullName>
    </submittedName>
</protein>
<name>A0A956NIP4_UNCEI</name>
<dbReference type="SUPFAM" id="SSF63825">
    <property type="entry name" value="YWTD domain"/>
    <property type="match status" value="1"/>
</dbReference>
<evidence type="ECO:0000256" key="3">
    <source>
        <dbReference type="SAM" id="MobiDB-lite"/>
    </source>
</evidence>
<dbReference type="GO" id="GO:0008270">
    <property type="term" value="F:zinc ion binding"/>
    <property type="evidence" value="ECO:0007669"/>
    <property type="project" value="UniProtKB-KW"/>
</dbReference>
<evidence type="ECO:0000256" key="2">
    <source>
        <dbReference type="PROSITE-ProRule" id="PRU00504"/>
    </source>
</evidence>
<dbReference type="PROSITE" id="PS51125">
    <property type="entry name" value="NHL"/>
    <property type="match status" value="3"/>
</dbReference>
<dbReference type="Pfam" id="PF17170">
    <property type="entry name" value="DUF5128"/>
    <property type="match status" value="1"/>
</dbReference>
<dbReference type="PANTHER" id="PTHR24104">
    <property type="entry name" value="E3 UBIQUITIN-PROTEIN LIGASE NHLRC1-RELATED"/>
    <property type="match status" value="1"/>
</dbReference>
<accession>A0A956NIP4</accession>
<feature type="repeat" description="NHL" evidence="2">
    <location>
        <begin position="31"/>
        <end position="74"/>
    </location>
</feature>
<feature type="compositionally biased region" description="Polar residues" evidence="3">
    <location>
        <begin position="419"/>
        <end position="428"/>
    </location>
</feature>
<sequence length="568" mass="62492">YGIDLDSDGNLLVAEFHAHRVQRLSPYGDPLLVFGSQGWYPGEFDYPRDVAAAPNGGIFVVDESNHRVQCFDRNGDLLYFWGDAGMEYGHLHYPGGVCLTDDYVFVLDTHAQSAQRWGRARHEDTRMKPIARWFVGIDEYYGGAVTAAVSPDLDVLLGFVRAPFVRRFQNDGTLLASWGTDGTDPGEFQSASSVAVGSDGTIYVADYQLHRVQSFTPEGKLIAHWGQGGYTDGSFRELRGLAAWSDGTEHRVYTVDKVRNRVQVFASDGTFLFAWGERGTGDGQFTGAHSIAINNEGELFVCDEDRVQVFASDGAYLRSWTVRVLPEDFHNSLGGVTVDPAGRVYVTIPTADRVRVFDGFGELLFEFGRPGYADGWFDLPIDVEASPDGRIYVVELFHATVQQYDPPRDAPSRDGPTGRTLTLNTPNRDTPGREMSSRDEERSAPGSRPRSDFDSREFSVQTRRSVPVRVVPNPFVGQATITFDLPEAGYVALSIHDVTGRKVHEAPPTWMDAGAQQLAWSPDELGPNAGSISSGTYFYQLRVTGPGTVSGTGPAPIALETGRIQHVR</sequence>
<comment type="caution">
    <text evidence="4">The sequence shown here is derived from an EMBL/GenBank/DDBJ whole genome shotgun (WGS) entry which is preliminary data.</text>
</comment>
<organism evidence="4 5">
    <name type="scientific">Eiseniibacteriota bacterium</name>
    <dbReference type="NCBI Taxonomy" id="2212470"/>
    <lineage>
        <taxon>Bacteria</taxon>
        <taxon>Candidatus Eiseniibacteriota</taxon>
    </lineage>
</organism>
<feature type="non-terminal residue" evidence="4">
    <location>
        <position position="1"/>
    </location>
</feature>
<reference evidence="4" key="1">
    <citation type="submission" date="2020-04" db="EMBL/GenBank/DDBJ databases">
        <authorList>
            <person name="Zhang T."/>
        </authorList>
    </citation>
    <scope>NUCLEOTIDE SEQUENCE</scope>
    <source>
        <strain evidence="4">HKST-UBA02</strain>
    </source>
</reference>